<dbReference type="GO" id="GO:0019706">
    <property type="term" value="F:protein-cysteine S-palmitoyltransferase activity"/>
    <property type="evidence" value="ECO:0007669"/>
    <property type="project" value="UniProtKB-EC"/>
</dbReference>
<keyword evidence="2 7" id="KW-0808">Transferase</keyword>
<comment type="catalytic activity">
    <reaction evidence="7">
        <text>L-cysteinyl-[protein] + hexadecanoyl-CoA = S-hexadecanoyl-L-cysteinyl-[protein] + CoA</text>
        <dbReference type="Rhea" id="RHEA:36683"/>
        <dbReference type="Rhea" id="RHEA-COMP:10131"/>
        <dbReference type="Rhea" id="RHEA-COMP:11032"/>
        <dbReference type="ChEBI" id="CHEBI:29950"/>
        <dbReference type="ChEBI" id="CHEBI:57287"/>
        <dbReference type="ChEBI" id="CHEBI:57379"/>
        <dbReference type="ChEBI" id="CHEBI:74151"/>
        <dbReference type="EC" id="2.3.1.225"/>
    </reaction>
</comment>
<dbReference type="RefSeq" id="XP_028154681.1">
    <property type="nucleotide sequence ID" value="XM_028298880.1"/>
</dbReference>
<dbReference type="InParanoid" id="A0A6P7GY48"/>
<evidence type="ECO:0000256" key="3">
    <source>
        <dbReference type="ARBA" id="ARBA00022692"/>
    </source>
</evidence>
<name>A0A6P7GY48_DIAVI</name>
<keyword evidence="6 7" id="KW-0012">Acyltransferase</keyword>
<keyword evidence="5" id="KW-0472">Membrane</keyword>
<evidence type="ECO:0000256" key="5">
    <source>
        <dbReference type="ARBA" id="ARBA00023136"/>
    </source>
</evidence>
<protein>
    <recommendedName>
        <fullName evidence="7">Palmitoyltransferase</fullName>
        <ecNumber evidence="7">2.3.1.225</ecNumber>
    </recommendedName>
</protein>
<proteinExistence type="inferred from homology"/>
<dbReference type="EC" id="2.3.1.225" evidence="7"/>
<feature type="domain" description="Palmitoyltransferase DHHC" evidence="8">
    <location>
        <begin position="21"/>
        <end position="54"/>
    </location>
</feature>
<evidence type="ECO:0000313" key="9">
    <source>
        <dbReference type="RefSeq" id="XP_028154681.1"/>
    </source>
</evidence>
<evidence type="ECO:0000256" key="4">
    <source>
        <dbReference type="ARBA" id="ARBA00022989"/>
    </source>
</evidence>
<comment type="similarity">
    <text evidence="7">Belongs to the DHHC palmitoyltransferase family.</text>
</comment>
<comment type="subcellular location">
    <subcellularLocation>
        <location evidence="1">Membrane</location>
        <topology evidence="1">Multi-pass membrane protein</topology>
    </subcellularLocation>
</comment>
<dbReference type="InterPro" id="IPR039859">
    <property type="entry name" value="PFA4/ZDH16/20/ERF2-like"/>
</dbReference>
<evidence type="ECO:0000256" key="6">
    <source>
        <dbReference type="ARBA" id="ARBA00023315"/>
    </source>
</evidence>
<keyword evidence="4" id="KW-1133">Transmembrane helix</keyword>
<dbReference type="PANTHER" id="PTHR12246">
    <property type="entry name" value="PALMITOYLTRANSFERASE ZDHHC16"/>
    <property type="match status" value="1"/>
</dbReference>
<dbReference type="Pfam" id="PF01529">
    <property type="entry name" value="DHHC"/>
    <property type="match status" value="1"/>
</dbReference>
<comment type="domain">
    <text evidence="7">The DHHC domain is required for palmitoyltransferase activity.</text>
</comment>
<sequence>MAVVTLPGYPPQDELIQEAVSICKKCISPKPPRTHHCSACNRCILKMDHHCRILFWLYTYTVLHNMFIY</sequence>
<organism evidence="9">
    <name type="scientific">Diabrotica virgifera virgifera</name>
    <name type="common">western corn rootworm</name>
    <dbReference type="NCBI Taxonomy" id="50390"/>
    <lineage>
        <taxon>Eukaryota</taxon>
        <taxon>Metazoa</taxon>
        <taxon>Ecdysozoa</taxon>
        <taxon>Arthropoda</taxon>
        <taxon>Hexapoda</taxon>
        <taxon>Insecta</taxon>
        <taxon>Pterygota</taxon>
        <taxon>Neoptera</taxon>
        <taxon>Endopterygota</taxon>
        <taxon>Coleoptera</taxon>
        <taxon>Polyphaga</taxon>
        <taxon>Cucujiformia</taxon>
        <taxon>Chrysomeloidea</taxon>
        <taxon>Chrysomelidae</taxon>
        <taxon>Galerucinae</taxon>
        <taxon>Diabroticina</taxon>
        <taxon>Diabroticites</taxon>
        <taxon>Diabrotica</taxon>
    </lineage>
</organism>
<dbReference type="GO" id="GO:0016020">
    <property type="term" value="C:membrane"/>
    <property type="evidence" value="ECO:0007669"/>
    <property type="project" value="UniProtKB-SubCell"/>
</dbReference>
<evidence type="ECO:0000256" key="7">
    <source>
        <dbReference type="RuleBase" id="RU079119"/>
    </source>
</evidence>
<dbReference type="InterPro" id="IPR001594">
    <property type="entry name" value="Palmitoyltrfase_DHHC"/>
</dbReference>
<dbReference type="PROSITE" id="PS50216">
    <property type="entry name" value="DHHC"/>
    <property type="match status" value="1"/>
</dbReference>
<dbReference type="AlphaFoldDB" id="A0A6P7GY48"/>
<reference evidence="9" key="1">
    <citation type="submission" date="2025-08" db="UniProtKB">
        <authorList>
            <consortium name="RefSeq"/>
        </authorList>
    </citation>
    <scope>IDENTIFICATION</scope>
    <source>
        <tissue evidence="9">Whole insect</tissue>
    </source>
</reference>
<evidence type="ECO:0000259" key="8">
    <source>
        <dbReference type="Pfam" id="PF01529"/>
    </source>
</evidence>
<keyword evidence="3" id="KW-0812">Transmembrane</keyword>
<evidence type="ECO:0000256" key="2">
    <source>
        <dbReference type="ARBA" id="ARBA00022679"/>
    </source>
</evidence>
<evidence type="ECO:0000256" key="1">
    <source>
        <dbReference type="ARBA" id="ARBA00004141"/>
    </source>
</evidence>
<accession>A0A6P7GY48</accession>
<gene>
    <name evidence="9" type="primary">LOC114348283</name>
</gene>